<dbReference type="Proteomes" id="UP001227317">
    <property type="component" value="Unassembled WGS sequence"/>
</dbReference>
<name>A0ABU0WC65_9PROT</name>
<dbReference type="EMBL" id="JAUJFI010000002">
    <property type="protein sequence ID" value="MDQ2101224.1"/>
    <property type="molecule type" value="Genomic_DNA"/>
</dbReference>
<dbReference type="RefSeq" id="WP_306703213.1">
    <property type="nucleotide sequence ID" value="NZ_JAUJFI010000002.1"/>
</dbReference>
<comment type="caution">
    <text evidence="1">The sequence shown here is derived from an EMBL/GenBank/DDBJ whole genome shotgun (WGS) entry which is preliminary data.</text>
</comment>
<dbReference type="Pfam" id="PF11011">
    <property type="entry name" value="DUF2849"/>
    <property type="match status" value="1"/>
</dbReference>
<gene>
    <name evidence="1" type="ORF">QSG27_00775</name>
</gene>
<evidence type="ECO:0000313" key="2">
    <source>
        <dbReference type="Proteomes" id="UP001227317"/>
    </source>
</evidence>
<evidence type="ECO:0000313" key="1">
    <source>
        <dbReference type="EMBL" id="MDQ2101224.1"/>
    </source>
</evidence>
<organism evidence="1 2">
    <name type="scientific">Azospirillum isscasi</name>
    <dbReference type="NCBI Taxonomy" id="3053926"/>
    <lineage>
        <taxon>Bacteria</taxon>
        <taxon>Pseudomonadati</taxon>
        <taxon>Pseudomonadota</taxon>
        <taxon>Alphaproteobacteria</taxon>
        <taxon>Rhodospirillales</taxon>
        <taxon>Azospirillaceae</taxon>
        <taxon>Azospirillum</taxon>
    </lineage>
</organism>
<accession>A0ABU0WC65</accession>
<dbReference type="InterPro" id="IPR021270">
    <property type="entry name" value="DUF2849"/>
</dbReference>
<reference evidence="1 2" key="1">
    <citation type="submission" date="2023-06" db="EMBL/GenBank/DDBJ databases">
        <title>Azospirillum isscasensis sp.nov, a bacterium isolated from rhizosphere soil of rice.</title>
        <authorList>
            <person name="Wang H."/>
        </authorList>
    </citation>
    <scope>NUCLEOTIDE SEQUENCE [LARGE SCALE GENOMIC DNA]</scope>
    <source>
        <strain evidence="1 2">C340-1</strain>
    </source>
</reference>
<proteinExistence type="predicted"/>
<keyword evidence="2" id="KW-1185">Reference proteome</keyword>
<sequence length="115" mass="12192">MALNDKSRNEAVLQAITANRLRDGEVIFLAPGSAVGSGVAWVERLEDAALFEDAATADAALAAAKAQAEGERFAVDVYAFDLRVADGQRLPVKTRERIRALGPTVRIDLGKQAAA</sequence>
<protein>
    <submittedName>
        <fullName evidence="1">DUF2849 domain-containing protein</fullName>
    </submittedName>
</protein>